<name>A0ABY4J3W7_9MICO</name>
<organism evidence="1 2">
    <name type="scientific">Microbacterium aurugineum</name>
    <dbReference type="NCBI Taxonomy" id="2851642"/>
    <lineage>
        <taxon>Bacteria</taxon>
        <taxon>Bacillati</taxon>
        <taxon>Actinomycetota</taxon>
        <taxon>Actinomycetes</taxon>
        <taxon>Micrococcales</taxon>
        <taxon>Microbacteriaceae</taxon>
        <taxon>Microbacterium</taxon>
    </lineage>
</organism>
<evidence type="ECO:0000313" key="1">
    <source>
        <dbReference type="EMBL" id="UPL18852.1"/>
    </source>
</evidence>
<reference evidence="1 2" key="1">
    <citation type="submission" date="2021-06" db="EMBL/GenBank/DDBJ databases">
        <title>Genome-based taxonomic framework of Microbacterium strains isolated from marine environment, the description of four new species and reclassification of four preexisting species.</title>
        <authorList>
            <person name="Lee S.D."/>
            <person name="Kim S.-M."/>
            <person name="Byeon Y.-S."/>
            <person name="Yang H.L."/>
            <person name="Kim I.S."/>
        </authorList>
    </citation>
    <scope>NUCLEOTIDE SEQUENCE [LARGE SCALE GENOMIC DNA]</scope>
    <source>
        <strain evidence="1 2">KSW4-10</strain>
    </source>
</reference>
<protein>
    <submittedName>
        <fullName evidence="1">Uncharacterized protein</fullName>
    </submittedName>
</protein>
<dbReference type="Proteomes" id="UP000830631">
    <property type="component" value="Chromosome"/>
</dbReference>
<accession>A0ABY4J3W7</accession>
<keyword evidence="2" id="KW-1185">Reference proteome</keyword>
<evidence type="ECO:0000313" key="2">
    <source>
        <dbReference type="Proteomes" id="UP000830631"/>
    </source>
</evidence>
<dbReference type="EMBL" id="CP078078">
    <property type="protein sequence ID" value="UPL18852.1"/>
    <property type="molecule type" value="Genomic_DNA"/>
</dbReference>
<dbReference type="RefSeq" id="WP_261811553.1">
    <property type="nucleotide sequence ID" value="NZ_CP078078.1"/>
</dbReference>
<gene>
    <name evidence="1" type="ORF">KV397_14345</name>
</gene>
<sequence>MGTSLSESGWDLNYDAALFIPLPSAEELAADPERGPMWVGEVLEHYAASAPLTEGDRQGLTVTAEALLSMAEPFVMRLWFAPPGFYSDVLVSLVVTDAEGDSAREIVQRVTENPGATAPDGIAIESDTHGSGVLIRRTAGVQAQDSSALLVAQWDLLLHVHGVLIAANVMATTLPVLAQLEGELLALVEGIVLPDAVIA</sequence>
<proteinExistence type="predicted"/>